<comment type="caution">
    <text evidence="3">The sequence shown here is derived from an EMBL/GenBank/DDBJ whole genome shotgun (WGS) entry which is preliminary data.</text>
</comment>
<dbReference type="InterPro" id="IPR001119">
    <property type="entry name" value="SLH_dom"/>
</dbReference>
<gene>
    <name evidence="3" type="ORF">RhiirA1_485507</name>
</gene>
<protein>
    <recommendedName>
        <fullName evidence="2">SLH domain-containing protein</fullName>
    </recommendedName>
</protein>
<dbReference type="Proteomes" id="UP000232688">
    <property type="component" value="Unassembled WGS sequence"/>
</dbReference>
<feature type="domain" description="SLH" evidence="2">
    <location>
        <begin position="35"/>
        <end position="96"/>
    </location>
</feature>
<feature type="region of interest" description="Disordered" evidence="1">
    <location>
        <begin position="168"/>
        <end position="191"/>
    </location>
</feature>
<proteinExistence type="predicted"/>
<feature type="compositionally biased region" description="Acidic residues" evidence="1">
    <location>
        <begin position="171"/>
        <end position="191"/>
    </location>
</feature>
<dbReference type="AlphaFoldDB" id="A0A2N0QI46"/>
<evidence type="ECO:0000313" key="3">
    <source>
        <dbReference type="EMBL" id="PKC50726.1"/>
    </source>
</evidence>
<dbReference type="PROSITE" id="PS51272">
    <property type="entry name" value="SLH"/>
    <property type="match status" value="1"/>
</dbReference>
<dbReference type="EMBL" id="LLXH01009197">
    <property type="protein sequence ID" value="PKC50726.1"/>
    <property type="molecule type" value="Genomic_DNA"/>
</dbReference>
<dbReference type="Pfam" id="PF00395">
    <property type="entry name" value="SLH"/>
    <property type="match status" value="1"/>
</dbReference>
<feature type="region of interest" description="Disordered" evidence="1">
    <location>
        <begin position="108"/>
        <end position="140"/>
    </location>
</feature>
<sequence>MGVFSKQEKFNPNSPLTRAQMAAILVPAFNLESDEIKTYPDVKKDDWHYQVVGKFGALNITAVEGNYNPNGYVKRANLAAFIVRLINLKRDDDKQDIWDQWKDWDNRGIIQFPEKPDKPDKDEETPTDSPKPPKEQDDEQEIKELEKALDAAIDDLEDAQEEVKDVLEDLREAEDDNDKEDIEEEKENLSK</sequence>
<name>A0A2N0QI46_9GLOM</name>
<accession>A0A2N0QI46</accession>
<evidence type="ECO:0000259" key="2">
    <source>
        <dbReference type="PROSITE" id="PS51272"/>
    </source>
</evidence>
<reference evidence="3 4" key="2">
    <citation type="submission" date="2017-10" db="EMBL/GenBank/DDBJ databases">
        <title>Genome analyses suggest a sexual origin of heterokaryosis in a supposedly ancient asexual fungus.</title>
        <authorList>
            <person name="Corradi N."/>
            <person name="Sedzielewska K."/>
            <person name="Noel J."/>
            <person name="Charron P."/>
            <person name="Farinelli L."/>
            <person name="Marton T."/>
            <person name="Kruger M."/>
            <person name="Pelin A."/>
            <person name="Brachmann A."/>
            <person name="Corradi N."/>
        </authorList>
    </citation>
    <scope>NUCLEOTIDE SEQUENCE [LARGE SCALE GENOMIC DNA]</scope>
    <source>
        <strain evidence="3 4">A1</strain>
    </source>
</reference>
<dbReference type="VEuPathDB" id="FungiDB:RhiirA1_485507"/>
<evidence type="ECO:0000256" key="1">
    <source>
        <dbReference type="SAM" id="MobiDB-lite"/>
    </source>
</evidence>
<feature type="non-terminal residue" evidence="3">
    <location>
        <position position="191"/>
    </location>
</feature>
<organism evidence="3 4">
    <name type="scientific">Rhizophagus irregularis</name>
    <dbReference type="NCBI Taxonomy" id="588596"/>
    <lineage>
        <taxon>Eukaryota</taxon>
        <taxon>Fungi</taxon>
        <taxon>Fungi incertae sedis</taxon>
        <taxon>Mucoromycota</taxon>
        <taxon>Glomeromycotina</taxon>
        <taxon>Glomeromycetes</taxon>
        <taxon>Glomerales</taxon>
        <taxon>Glomeraceae</taxon>
        <taxon>Rhizophagus</taxon>
    </lineage>
</organism>
<reference evidence="3 4" key="1">
    <citation type="submission" date="2017-10" db="EMBL/GenBank/DDBJ databases">
        <title>Extensive intraspecific genome diversity in a model arbuscular mycorrhizal fungus.</title>
        <authorList>
            <person name="Chen E.C.H."/>
            <person name="Morin E."/>
            <person name="Baudet D."/>
            <person name="Noel J."/>
            <person name="Ndikumana S."/>
            <person name="Charron P."/>
            <person name="St-Onge C."/>
            <person name="Giorgi J."/>
            <person name="Grigoriev I.V."/>
            <person name="Roux C."/>
            <person name="Martin F.M."/>
            <person name="Corradi N."/>
        </authorList>
    </citation>
    <scope>NUCLEOTIDE SEQUENCE [LARGE SCALE GENOMIC DNA]</scope>
    <source>
        <strain evidence="3 4">A1</strain>
    </source>
</reference>
<evidence type="ECO:0000313" key="4">
    <source>
        <dbReference type="Proteomes" id="UP000232688"/>
    </source>
</evidence>